<dbReference type="AlphaFoldDB" id="U9T5G9"/>
<reference evidence="1" key="1">
    <citation type="submission" date="2013-07" db="EMBL/GenBank/DDBJ databases">
        <title>The genome of an arbuscular mycorrhizal fungus provides insights into the evolution of the oldest plant symbiosis.</title>
        <authorList>
            <consortium name="DOE Joint Genome Institute"/>
            <person name="Tisserant E."/>
            <person name="Malbreil M."/>
            <person name="Kuo A."/>
            <person name="Kohler A."/>
            <person name="Symeonidi A."/>
            <person name="Balestrini R."/>
            <person name="Charron P."/>
            <person name="Duensing N."/>
            <person name="Frei-dit-Frey N."/>
            <person name="Gianinazzi-Pearson V."/>
            <person name="Gilbert B."/>
            <person name="Handa Y."/>
            <person name="Hijri M."/>
            <person name="Kaul R."/>
            <person name="Kawaguchi M."/>
            <person name="Krajinski F."/>
            <person name="Lammers P."/>
            <person name="Lapierre D."/>
            <person name="Masclaux F.G."/>
            <person name="Murat C."/>
            <person name="Morin E."/>
            <person name="Ndikumana S."/>
            <person name="Pagni M."/>
            <person name="Petitpierre D."/>
            <person name="Requena N."/>
            <person name="Rosikiewicz P."/>
            <person name="Riley R."/>
            <person name="Saito K."/>
            <person name="San Clemente H."/>
            <person name="Shapiro H."/>
            <person name="van Tuinen D."/>
            <person name="Becard G."/>
            <person name="Bonfante P."/>
            <person name="Paszkowski U."/>
            <person name="Shachar-Hill Y."/>
            <person name="Young J.P."/>
            <person name="Sanders I.R."/>
            <person name="Henrissat B."/>
            <person name="Rensing S.A."/>
            <person name="Grigoriev I.V."/>
            <person name="Corradi N."/>
            <person name="Roux C."/>
            <person name="Martin F."/>
        </authorList>
    </citation>
    <scope>NUCLEOTIDE SEQUENCE</scope>
    <source>
        <strain evidence="1">DAOM 197198</strain>
    </source>
</reference>
<protein>
    <submittedName>
        <fullName evidence="1">Uncharacterized protein</fullName>
    </submittedName>
</protein>
<name>U9T5G9_RHIID</name>
<dbReference type="HOGENOM" id="CLU_2777230_0_0_1"/>
<accession>U9T5G9</accession>
<evidence type="ECO:0000313" key="1">
    <source>
        <dbReference type="EMBL" id="ESA03444.1"/>
    </source>
</evidence>
<gene>
    <name evidence="1" type="ORF">GLOINDRAFT_5546</name>
</gene>
<dbReference type="EMBL" id="KI295015">
    <property type="protein sequence ID" value="ESA03444.1"/>
    <property type="molecule type" value="Genomic_DNA"/>
</dbReference>
<proteinExistence type="predicted"/>
<sequence length="69" mass="8262">MFYSTICNIKNQRHGKLFLDIEQFRIRKHDENYLSHDENYSLHAIMQHGEKSSCTMMIFHQPFRAYGGP</sequence>
<organism evidence="1">
    <name type="scientific">Rhizophagus irregularis (strain DAOM 181602 / DAOM 197198 / MUCL 43194)</name>
    <name type="common">Arbuscular mycorrhizal fungus</name>
    <name type="synonym">Glomus intraradices</name>
    <dbReference type="NCBI Taxonomy" id="747089"/>
    <lineage>
        <taxon>Eukaryota</taxon>
        <taxon>Fungi</taxon>
        <taxon>Fungi incertae sedis</taxon>
        <taxon>Mucoromycota</taxon>
        <taxon>Glomeromycotina</taxon>
        <taxon>Glomeromycetes</taxon>
        <taxon>Glomerales</taxon>
        <taxon>Glomeraceae</taxon>
        <taxon>Rhizophagus</taxon>
    </lineage>
</organism>